<gene>
    <name evidence="11" type="ORF">G9444_5530</name>
</gene>
<dbReference type="GO" id="GO:0005886">
    <property type="term" value="C:plasma membrane"/>
    <property type="evidence" value="ECO:0007669"/>
    <property type="project" value="UniProtKB-SubCell"/>
</dbReference>
<evidence type="ECO:0000256" key="7">
    <source>
        <dbReference type="SAM" id="Phobius"/>
    </source>
</evidence>
<evidence type="ECO:0000259" key="9">
    <source>
        <dbReference type="Pfam" id="PF21082"/>
    </source>
</evidence>
<feature type="domain" description="Mechanosensitive ion channel MscS" evidence="8">
    <location>
        <begin position="118"/>
        <end position="182"/>
    </location>
</feature>
<dbReference type="Pfam" id="PF00924">
    <property type="entry name" value="MS_channel_2nd"/>
    <property type="match status" value="1"/>
</dbReference>
<feature type="domain" description="Mechanosensitive ion channel MscS C-terminal" evidence="9">
    <location>
        <begin position="190"/>
        <end position="275"/>
    </location>
</feature>
<dbReference type="Gene3D" id="3.30.70.100">
    <property type="match status" value="1"/>
</dbReference>
<protein>
    <submittedName>
        <fullName evidence="11">Small conductance mechanosensitive channel</fullName>
    </submittedName>
</protein>
<evidence type="ECO:0000256" key="6">
    <source>
        <dbReference type="ARBA" id="ARBA00023136"/>
    </source>
</evidence>
<dbReference type="SUPFAM" id="SSF50182">
    <property type="entry name" value="Sm-like ribonucleoproteins"/>
    <property type="match status" value="1"/>
</dbReference>
<dbReference type="EMBL" id="CP050124">
    <property type="protein sequence ID" value="QIP42773.1"/>
    <property type="molecule type" value="Genomic_DNA"/>
</dbReference>
<evidence type="ECO:0000259" key="10">
    <source>
        <dbReference type="Pfam" id="PF21088"/>
    </source>
</evidence>
<keyword evidence="6 7" id="KW-0472">Membrane</keyword>
<comment type="similarity">
    <text evidence="2">Belongs to the MscS (TC 1.A.23) family.</text>
</comment>
<dbReference type="Proteomes" id="UP000502345">
    <property type="component" value="Chromosome"/>
</dbReference>
<dbReference type="GO" id="GO:0008381">
    <property type="term" value="F:mechanosensitive monoatomic ion channel activity"/>
    <property type="evidence" value="ECO:0007669"/>
    <property type="project" value="InterPro"/>
</dbReference>
<evidence type="ECO:0000256" key="3">
    <source>
        <dbReference type="ARBA" id="ARBA00022475"/>
    </source>
</evidence>
<evidence type="ECO:0000259" key="8">
    <source>
        <dbReference type="Pfam" id="PF00924"/>
    </source>
</evidence>
<accession>A0A6G9D0F2</accession>
<dbReference type="InterPro" id="IPR023408">
    <property type="entry name" value="MscS_beta-dom_sf"/>
</dbReference>
<keyword evidence="5 7" id="KW-1133">Transmembrane helix</keyword>
<comment type="subcellular location">
    <subcellularLocation>
        <location evidence="1">Cell membrane</location>
        <topology evidence="1">Multi-pass membrane protein</topology>
    </subcellularLocation>
</comment>
<dbReference type="InterPro" id="IPR011066">
    <property type="entry name" value="MscS_channel_C_sf"/>
</dbReference>
<name>A0A6G9D0F2_RHOER</name>
<dbReference type="InterPro" id="IPR045276">
    <property type="entry name" value="YbiO_bact"/>
</dbReference>
<feature type="domain" description="Mechanosensitive ion channel transmembrane helices 2/3" evidence="10">
    <location>
        <begin position="79"/>
        <end position="117"/>
    </location>
</feature>
<keyword evidence="3" id="KW-1003">Cell membrane</keyword>
<dbReference type="InterPro" id="IPR049278">
    <property type="entry name" value="MS_channel_C"/>
</dbReference>
<evidence type="ECO:0000256" key="2">
    <source>
        <dbReference type="ARBA" id="ARBA00008017"/>
    </source>
</evidence>
<proteinExistence type="inferred from homology"/>
<evidence type="ECO:0000256" key="5">
    <source>
        <dbReference type="ARBA" id="ARBA00022989"/>
    </source>
</evidence>
<dbReference type="InterPro" id="IPR011014">
    <property type="entry name" value="MscS_channel_TM-2"/>
</dbReference>
<dbReference type="PANTHER" id="PTHR30460">
    <property type="entry name" value="MODERATE CONDUCTANCE MECHANOSENSITIVE CHANNEL YBIO"/>
    <property type="match status" value="1"/>
</dbReference>
<dbReference type="FunFam" id="2.30.30.60:FF:000001">
    <property type="entry name" value="MscS Mechanosensitive ion channel"/>
    <property type="match status" value="1"/>
</dbReference>
<dbReference type="Gene3D" id="2.30.30.60">
    <property type="match status" value="1"/>
</dbReference>
<dbReference type="InterPro" id="IPR010920">
    <property type="entry name" value="LSM_dom_sf"/>
</dbReference>
<evidence type="ECO:0000256" key="1">
    <source>
        <dbReference type="ARBA" id="ARBA00004651"/>
    </source>
</evidence>
<dbReference type="InterPro" id="IPR006685">
    <property type="entry name" value="MscS_channel_2nd"/>
</dbReference>
<dbReference type="PANTHER" id="PTHR30460:SF0">
    <property type="entry name" value="MODERATE CONDUCTANCE MECHANOSENSITIVE CHANNEL YBIO"/>
    <property type="match status" value="1"/>
</dbReference>
<keyword evidence="4 7" id="KW-0812">Transmembrane</keyword>
<feature type="transmembrane region" description="Helical" evidence="7">
    <location>
        <begin position="20"/>
        <end position="41"/>
    </location>
</feature>
<feature type="transmembrane region" description="Helical" evidence="7">
    <location>
        <begin position="101"/>
        <end position="120"/>
    </location>
</feature>
<sequence length="283" mass="30959">MEMISEIQAWELTDTNRDWLIHRPVEIAIYVALAVVLRFALHRGIDRMSKPRKSPNAKVNERRSQRARTIGSVLKSTVSIVILVWCVLQILGILGINVAPFIASAGVIGLAIGFGAQNLVRDFLSGIFMLLEDQYGVGDVVDLGDAVGTVETVGLRVTTIRDVNGTLWYCRNGEILRVGNMSQGYATAVLDLPIAHNANVRKACEVATRAVLEAAESEPIRADMIDKPEMLGVNSVTAEAITIRVTAQVKPGRQWAVQRAFARSALTAFEEQGIEAPYLPVLR</sequence>
<organism evidence="11 12">
    <name type="scientific">Rhodococcus erythropolis</name>
    <name type="common">Arthrobacter picolinophilus</name>
    <dbReference type="NCBI Taxonomy" id="1833"/>
    <lineage>
        <taxon>Bacteria</taxon>
        <taxon>Bacillati</taxon>
        <taxon>Actinomycetota</taxon>
        <taxon>Actinomycetes</taxon>
        <taxon>Mycobacteriales</taxon>
        <taxon>Nocardiaceae</taxon>
        <taxon>Rhodococcus</taxon>
        <taxon>Rhodococcus erythropolis group</taxon>
    </lineage>
</organism>
<dbReference type="Pfam" id="PF21088">
    <property type="entry name" value="MS_channel_1st"/>
    <property type="match status" value="1"/>
</dbReference>
<dbReference type="InterPro" id="IPR049142">
    <property type="entry name" value="MS_channel_1st"/>
</dbReference>
<evidence type="ECO:0000256" key="4">
    <source>
        <dbReference type="ARBA" id="ARBA00022692"/>
    </source>
</evidence>
<dbReference type="Pfam" id="PF21082">
    <property type="entry name" value="MS_channel_3rd"/>
    <property type="match status" value="1"/>
</dbReference>
<dbReference type="SUPFAM" id="SSF82689">
    <property type="entry name" value="Mechanosensitive channel protein MscS (YggB), C-terminal domain"/>
    <property type="match status" value="1"/>
</dbReference>
<dbReference type="Gene3D" id="1.10.287.1260">
    <property type="match status" value="1"/>
</dbReference>
<dbReference type="AlphaFoldDB" id="A0A6G9D0F2"/>
<feature type="transmembrane region" description="Helical" evidence="7">
    <location>
        <begin position="72"/>
        <end position="95"/>
    </location>
</feature>
<evidence type="ECO:0000313" key="11">
    <source>
        <dbReference type="EMBL" id="QIP42773.1"/>
    </source>
</evidence>
<dbReference type="FunFam" id="1.10.287.1260:FF:000005">
    <property type="entry name" value="Mechanosensitive ion channel family protein"/>
    <property type="match status" value="1"/>
</dbReference>
<dbReference type="SUPFAM" id="SSF82861">
    <property type="entry name" value="Mechanosensitive channel protein MscS (YggB), transmembrane region"/>
    <property type="match status" value="1"/>
</dbReference>
<evidence type="ECO:0000313" key="12">
    <source>
        <dbReference type="Proteomes" id="UP000502345"/>
    </source>
</evidence>
<reference evidence="11 12" key="1">
    <citation type="submission" date="2020-03" db="EMBL/GenBank/DDBJ databases">
        <title>Screen low temperature-resistant strains for efficient degradation of petroleum hydrocarbons under the low temperature.</title>
        <authorList>
            <person name="Wang Y."/>
            <person name="Chen J."/>
        </authorList>
    </citation>
    <scope>NUCLEOTIDE SEQUENCE [LARGE SCALE GENOMIC DNA]</scope>
    <source>
        <strain evidence="11 12">KB1</strain>
    </source>
</reference>